<dbReference type="Pfam" id="PF13489">
    <property type="entry name" value="Methyltransf_23"/>
    <property type="match status" value="1"/>
</dbReference>
<dbReference type="EMBL" id="CP119075">
    <property type="protein sequence ID" value="WED65742.1"/>
    <property type="molecule type" value="Genomic_DNA"/>
</dbReference>
<dbReference type="InterPro" id="IPR023576">
    <property type="entry name" value="UbiE/COQ5_MeTrFase_CS"/>
</dbReference>
<keyword evidence="3" id="KW-0949">S-adenosyl-L-methionine</keyword>
<evidence type="ECO:0000256" key="3">
    <source>
        <dbReference type="ARBA" id="ARBA00022691"/>
    </source>
</evidence>
<keyword evidence="1 4" id="KW-0489">Methyltransferase</keyword>
<dbReference type="InterPro" id="IPR029063">
    <property type="entry name" value="SAM-dependent_MTases_sf"/>
</dbReference>
<name>A0AAE9ZX26_9BACT</name>
<evidence type="ECO:0000256" key="2">
    <source>
        <dbReference type="ARBA" id="ARBA00022679"/>
    </source>
</evidence>
<gene>
    <name evidence="4" type="ORF">PXH66_02640</name>
</gene>
<evidence type="ECO:0000256" key="1">
    <source>
        <dbReference type="ARBA" id="ARBA00022603"/>
    </source>
</evidence>
<sequence>MPLDSDSPAIPAIDQHNAEIHENLQHWKRKPELQAEYAGFYRLIAAELPPPEHGPVLECGSGIGNLKSVLPAAVTSDLFPNPWLDRQENVYALSYADRSLAGIVLFDVFHHLRYPGTVLSELHRVLQPGGRVVMMEPSAGLLGRIALGLFHHEPLALRDAITWSAPADFAPDAIDYYAAQGNAWRVFGAQRDQFPLAGWELVKVIYLPAFPWIMTGGFRGPNLNRGWLRPLNRAVDRVLRLAPRCFASRMVVVLEKSSE</sequence>
<dbReference type="Proteomes" id="UP001218638">
    <property type="component" value="Chromosome"/>
</dbReference>
<reference evidence="4" key="1">
    <citation type="submission" date="2023-03" db="EMBL/GenBank/DDBJ databases">
        <title>Lomoglobus Profundus gen. nov., sp. nov., a novel member of the phylum Verrucomicrobia, isolated from deep-marine sediment of South China Sea.</title>
        <authorList>
            <person name="Ahmad T."/>
            <person name="Ishaq S.E."/>
            <person name="Wang F."/>
        </authorList>
    </citation>
    <scope>NUCLEOTIDE SEQUENCE</scope>
    <source>
        <strain evidence="4">LMO-M01</strain>
    </source>
</reference>
<keyword evidence="5" id="KW-1185">Reference proteome</keyword>
<protein>
    <submittedName>
        <fullName evidence="4">Methyltransferase domain-containing protein</fullName>
    </submittedName>
</protein>
<evidence type="ECO:0000313" key="5">
    <source>
        <dbReference type="Proteomes" id="UP001218638"/>
    </source>
</evidence>
<dbReference type="PROSITE" id="PS01184">
    <property type="entry name" value="UBIE_2"/>
    <property type="match status" value="1"/>
</dbReference>
<dbReference type="GO" id="GO:0032259">
    <property type="term" value="P:methylation"/>
    <property type="evidence" value="ECO:0007669"/>
    <property type="project" value="UniProtKB-KW"/>
</dbReference>
<organism evidence="4 5">
    <name type="scientific">Synoicihabitans lomoniglobus</name>
    <dbReference type="NCBI Taxonomy" id="2909285"/>
    <lineage>
        <taxon>Bacteria</taxon>
        <taxon>Pseudomonadati</taxon>
        <taxon>Verrucomicrobiota</taxon>
        <taxon>Opitutia</taxon>
        <taxon>Opitutales</taxon>
        <taxon>Opitutaceae</taxon>
        <taxon>Synoicihabitans</taxon>
    </lineage>
</organism>
<dbReference type="SUPFAM" id="SSF53335">
    <property type="entry name" value="S-adenosyl-L-methionine-dependent methyltransferases"/>
    <property type="match status" value="1"/>
</dbReference>
<dbReference type="Gene3D" id="3.40.50.150">
    <property type="entry name" value="Vaccinia Virus protein VP39"/>
    <property type="match status" value="1"/>
</dbReference>
<accession>A0AAE9ZX26</accession>
<dbReference type="RefSeq" id="WP_330930272.1">
    <property type="nucleotide sequence ID" value="NZ_CP119075.1"/>
</dbReference>
<proteinExistence type="predicted"/>
<evidence type="ECO:0000313" key="4">
    <source>
        <dbReference type="EMBL" id="WED65742.1"/>
    </source>
</evidence>
<dbReference type="KEGG" id="slom:PXH66_02640"/>
<dbReference type="AlphaFoldDB" id="A0AAE9ZX26"/>
<keyword evidence="2" id="KW-0808">Transferase</keyword>
<dbReference type="GO" id="GO:0008168">
    <property type="term" value="F:methyltransferase activity"/>
    <property type="evidence" value="ECO:0007669"/>
    <property type="project" value="UniProtKB-KW"/>
</dbReference>